<keyword evidence="8" id="KW-1185">Reference proteome</keyword>
<dbReference type="PANTHER" id="PTHR11571">
    <property type="entry name" value="GLUTATHIONE S-TRANSFERASE"/>
    <property type="match status" value="1"/>
</dbReference>
<keyword evidence="4" id="KW-0808">Transferase</keyword>
<dbReference type="InterPro" id="IPR036282">
    <property type="entry name" value="Glutathione-S-Trfase_C_sf"/>
</dbReference>
<comment type="similarity">
    <text evidence="2">Belongs to the GST superfamily. Mu family.</text>
</comment>
<dbReference type="EMBL" id="GG662532">
    <property type="protein sequence ID" value="EAS02507.2"/>
    <property type="molecule type" value="Genomic_DNA"/>
</dbReference>
<reference evidence="8" key="1">
    <citation type="journal article" date="2006" name="PLoS Biol.">
        <title>Macronuclear genome sequence of the ciliate Tetrahymena thermophila, a model eukaryote.</title>
        <authorList>
            <person name="Eisen J.A."/>
            <person name="Coyne R.S."/>
            <person name="Wu M."/>
            <person name="Wu D."/>
            <person name="Thiagarajan M."/>
            <person name="Wortman J.R."/>
            <person name="Badger J.H."/>
            <person name="Ren Q."/>
            <person name="Amedeo P."/>
            <person name="Jones K.M."/>
            <person name="Tallon L.J."/>
            <person name="Delcher A.L."/>
            <person name="Salzberg S.L."/>
            <person name="Silva J.C."/>
            <person name="Haas B.J."/>
            <person name="Majoros W.H."/>
            <person name="Farzad M."/>
            <person name="Carlton J.M."/>
            <person name="Smith R.K. Jr."/>
            <person name="Garg J."/>
            <person name="Pearlman R.E."/>
            <person name="Karrer K.M."/>
            <person name="Sun L."/>
            <person name="Manning G."/>
            <person name="Elde N.C."/>
            <person name="Turkewitz A.P."/>
            <person name="Asai D.J."/>
            <person name="Wilkes D.E."/>
            <person name="Wang Y."/>
            <person name="Cai H."/>
            <person name="Collins K."/>
            <person name="Stewart B.A."/>
            <person name="Lee S.R."/>
            <person name="Wilamowska K."/>
            <person name="Weinberg Z."/>
            <person name="Ruzzo W.L."/>
            <person name="Wloga D."/>
            <person name="Gaertig J."/>
            <person name="Frankel J."/>
            <person name="Tsao C.-C."/>
            <person name="Gorovsky M.A."/>
            <person name="Keeling P.J."/>
            <person name="Waller R.F."/>
            <person name="Patron N.J."/>
            <person name="Cherry J.M."/>
            <person name="Stover N.A."/>
            <person name="Krieger C.J."/>
            <person name="del Toro C."/>
            <person name="Ryder H.F."/>
            <person name="Williamson S.C."/>
            <person name="Barbeau R.A."/>
            <person name="Hamilton E.P."/>
            <person name="Orias E."/>
        </authorList>
    </citation>
    <scope>NUCLEOTIDE SEQUENCE [LARGE SCALE GENOMIC DNA]</scope>
    <source>
        <strain evidence="8">SB210</strain>
    </source>
</reference>
<dbReference type="Gene3D" id="3.40.30.10">
    <property type="entry name" value="Glutaredoxin"/>
    <property type="match status" value="1"/>
</dbReference>
<dbReference type="RefSeq" id="XP_001022752.2">
    <property type="nucleotide sequence ID" value="XM_001022752.2"/>
</dbReference>
<dbReference type="STRING" id="312017.Q241R3"/>
<protein>
    <recommendedName>
        <fullName evidence="3">glutathione transferase</fullName>
        <ecNumber evidence="3">2.5.1.18</ecNumber>
    </recommendedName>
</protein>
<dbReference type="PANTHER" id="PTHR11571:SF222">
    <property type="entry name" value="GLUTATHIONE TRANSFERASE"/>
    <property type="match status" value="1"/>
</dbReference>
<dbReference type="EC" id="2.5.1.18" evidence="3"/>
<dbReference type="InterPro" id="IPR004045">
    <property type="entry name" value="Glutathione_S-Trfase_N"/>
</dbReference>
<dbReference type="InterPro" id="IPR036249">
    <property type="entry name" value="Thioredoxin-like_sf"/>
</dbReference>
<dbReference type="PROSITE" id="PS50404">
    <property type="entry name" value="GST_NTER"/>
    <property type="match status" value="1"/>
</dbReference>
<dbReference type="OrthoDB" id="410118at2759"/>
<sequence length="255" mass="29982">MIKLKKYNQSINKTNKLINKKHQKSKKNKNKKIFQMGCQNSTGQVSTNEIKQVEKVVLGYWAFPLRGQPIRYILELANYPYTETKYTPSTATEWFGKDKLELGLDFPNLPYLIHGDFSITESQNIVNYLIQLTNQQSLQGEGELKYKVDNIRYVCDDLISKIFLSTRKNDEEKKTDLNTQIIPKIKQLQKVLGNKNSFFNKLTLADIFGYTAINNFKKTYPQEYEEFASTFDPLLKRFEEIPIIKKYHQSDRYFK</sequence>
<dbReference type="GO" id="GO:0004364">
    <property type="term" value="F:glutathione transferase activity"/>
    <property type="evidence" value="ECO:0007669"/>
    <property type="project" value="UniProtKB-EC"/>
</dbReference>
<comment type="function">
    <text evidence="1">Conjugation of reduced glutathione to a wide number of exogenous and endogenous hydrophobic electrophiles.</text>
</comment>
<evidence type="ECO:0000256" key="3">
    <source>
        <dbReference type="ARBA" id="ARBA00012452"/>
    </source>
</evidence>
<dbReference type="InParanoid" id="Q241R3"/>
<evidence type="ECO:0000256" key="1">
    <source>
        <dbReference type="ARBA" id="ARBA00003701"/>
    </source>
</evidence>
<dbReference type="HOGENOM" id="CLU_039475_2_0_1"/>
<organism evidence="7 8">
    <name type="scientific">Tetrahymena thermophila (strain SB210)</name>
    <dbReference type="NCBI Taxonomy" id="312017"/>
    <lineage>
        <taxon>Eukaryota</taxon>
        <taxon>Sar</taxon>
        <taxon>Alveolata</taxon>
        <taxon>Ciliophora</taxon>
        <taxon>Intramacronucleata</taxon>
        <taxon>Oligohymenophorea</taxon>
        <taxon>Hymenostomatida</taxon>
        <taxon>Tetrahymenina</taxon>
        <taxon>Tetrahymenidae</taxon>
        <taxon>Tetrahymena</taxon>
    </lineage>
</organism>
<comment type="catalytic activity">
    <reaction evidence="5">
        <text>RX + glutathione = an S-substituted glutathione + a halide anion + H(+)</text>
        <dbReference type="Rhea" id="RHEA:16437"/>
        <dbReference type="ChEBI" id="CHEBI:15378"/>
        <dbReference type="ChEBI" id="CHEBI:16042"/>
        <dbReference type="ChEBI" id="CHEBI:17792"/>
        <dbReference type="ChEBI" id="CHEBI:57925"/>
        <dbReference type="ChEBI" id="CHEBI:90779"/>
        <dbReference type="EC" id="2.5.1.18"/>
    </reaction>
</comment>
<accession>Q241R3</accession>
<dbReference type="Proteomes" id="UP000009168">
    <property type="component" value="Unassembled WGS sequence"/>
</dbReference>
<evidence type="ECO:0000256" key="5">
    <source>
        <dbReference type="ARBA" id="ARBA00047960"/>
    </source>
</evidence>
<dbReference type="SUPFAM" id="SSF52833">
    <property type="entry name" value="Thioredoxin-like"/>
    <property type="match status" value="1"/>
</dbReference>
<dbReference type="eggNOG" id="KOG1695">
    <property type="taxonomic scope" value="Eukaryota"/>
</dbReference>
<dbReference type="InterPro" id="IPR040079">
    <property type="entry name" value="Glutathione_S-Trfase"/>
</dbReference>
<dbReference type="AlphaFoldDB" id="Q241R3"/>
<evidence type="ECO:0000313" key="7">
    <source>
        <dbReference type="EMBL" id="EAS02507.2"/>
    </source>
</evidence>
<gene>
    <name evidence="7" type="ORF">TTHERM_00630260</name>
</gene>
<feature type="domain" description="GST N-terminal" evidence="6">
    <location>
        <begin position="54"/>
        <end position="137"/>
    </location>
</feature>
<dbReference type="Pfam" id="PF02798">
    <property type="entry name" value="GST_N"/>
    <property type="match status" value="1"/>
</dbReference>
<evidence type="ECO:0000256" key="2">
    <source>
        <dbReference type="ARBA" id="ARBA00005861"/>
    </source>
</evidence>
<dbReference type="InterPro" id="IPR004046">
    <property type="entry name" value="GST_C"/>
</dbReference>
<dbReference type="SFLD" id="SFLDS00019">
    <property type="entry name" value="Glutathione_Transferase_(cytos"/>
    <property type="match status" value="1"/>
</dbReference>
<dbReference type="Gene3D" id="1.20.1050.10">
    <property type="match status" value="1"/>
</dbReference>
<evidence type="ECO:0000259" key="6">
    <source>
        <dbReference type="PROSITE" id="PS50404"/>
    </source>
</evidence>
<evidence type="ECO:0000256" key="4">
    <source>
        <dbReference type="ARBA" id="ARBA00022679"/>
    </source>
</evidence>
<dbReference type="Pfam" id="PF14497">
    <property type="entry name" value="GST_C_3"/>
    <property type="match status" value="1"/>
</dbReference>
<proteinExistence type="inferred from homology"/>
<dbReference type="KEGG" id="tet:TTHERM_00630260"/>
<dbReference type="SUPFAM" id="SSF47616">
    <property type="entry name" value="GST C-terminal domain-like"/>
    <property type="match status" value="1"/>
</dbReference>
<dbReference type="InterPro" id="IPR050213">
    <property type="entry name" value="GST_superfamily"/>
</dbReference>
<name>Q241R3_TETTS</name>
<evidence type="ECO:0000313" key="8">
    <source>
        <dbReference type="Proteomes" id="UP000009168"/>
    </source>
</evidence>
<dbReference type="GeneID" id="7830779"/>
<dbReference type="GO" id="GO:0006749">
    <property type="term" value="P:glutathione metabolic process"/>
    <property type="evidence" value="ECO:0007669"/>
    <property type="project" value="TreeGrafter"/>
</dbReference>